<dbReference type="PaxDb" id="2903-EOD21304"/>
<name>A0A0D3JV64_EMIH1</name>
<proteinExistence type="predicted"/>
<dbReference type="AlphaFoldDB" id="A0A0D3JV64"/>
<accession>A0A0D3JV64</accession>
<dbReference type="KEGG" id="ehx:EMIHUDRAFT_443205"/>
<dbReference type="Proteomes" id="UP000013827">
    <property type="component" value="Unassembled WGS sequence"/>
</dbReference>
<reference evidence="2" key="2">
    <citation type="submission" date="2024-10" db="UniProtKB">
        <authorList>
            <consortium name="EnsemblProtists"/>
        </authorList>
    </citation>
    <scope>IDENTIFICATION</scope>
</reference>
<dbReference type="RefSeq" id="XP_005779828.1">
    <property type="nucleotide sequence ID" value="XM_005779771.1"/>
</dbReference>
<dbReference type="EnsemblProtists" id="EOD21304">
    <property type="protein sequence ID" value="EOD21304"/>
    <property type="gene ID" value="EMIHUDRAFT_444511"/>
</dbReference>
<evidence type="ECO:0000256" key="1">
    <source>
        <dbReference type="SAM" id="MobiDB-lite"/>
    </source>
</evidence>
<dbReference type="HOGENOM" id="CLU_1117430_0_0_1"/>
<evidence type="ECO:0000313" key="2">
    <source>
        <dbReference type="EnsemblProtists" id="EOD27399"/>
    </source>
</evidence>
<dbReference type="EnsemblProtists" id="EOD27399">
    <property type="protein sequence ID" value="EOD27399"/>
    <property type="gene ID" value="EMIHUDRAFT_443205"/>
</dbReference>
<reference evidence="3" key="1">
    <citation type="journal article" date="2013" name="Nature">
        <title>Pan genome of the phytoplankton Emiliania underpins its global distribution.</title>
        <authorList>
            <person name="Read B.A."/>
            <person name="Kegel J."/>
            <person name="Klute M.J."/>
            <person name="Kuo A."/>
            <person name="Lefebvre S.C."/>
            <person name="Maumus F."/>
            <person name="Mayer C."/>
            <person name="Miller J."/>
            <person name="Monier A."/>
            <person name="Salamov A."/>
            <person name="Young J."/>
            <person name="Aguilar M."/>
            <person name="Claverie J.M."/>
            <person name="Frickenhaus S."/>
            <person name="Gonzalez K."/>
            <person name="Herman E.K."/>
            <person name="Lin Y.C."/>
            <person name="Napier J."/>
            <person name="Ogata H."/>
            <person name="Sarno A.F."/>
            <person name="Shmutz J."/>
            <person name="Schroeder D."/>
            <person name="de Vargas C."/>
            <person name="Verret F."/>
            <person name="von Dassow P."/>
            <person name="Valentin K."/>
            <person name="Van de Peer Y."/>
            <person name="Wheeler G."/>
            <person name="Dacks J.B."/>
            <person name="Delwiche C.F."/>
            <person name="Dyhrman S.T."/>
            <person name="Glockner G."/>
            <person name="John U."/>
            <person name="Richards T."/>
            <person name="Worden A.Z."/>
            <person name="Zhang X."/>
            <person name="Grigoriev I.V."/>
            <person name="Allen A.E."/>
            <person name="Bidle K."/>
            <person name="Borodovsky M."/>
            <person name="Bowler C."/>
            <person name="Brownlee C."/>
            <person name="Cock J.M."/>
            <person name="Elias M."/>
            <person name="Gladyshev V.N."/>
            <person name="Groth M."/>
            <person name="Guda C."/>
            <person name="Hadaegh A."/>
            <person name="Iglesias-Rodriguez M.D."/>
            <person name="Jenkins J."/>
            <person name="Jones B.M."/>
            <person name="Lawson T."/>
            <person name="Leese F."/>
            <person name="Lindquist E."/>
            <person name="Lobanov A."/>
            <person name="Lomsadze A."/>
            <person name="Malik S.B."/>
            <person name="Marsh M.E."/>
            <person name="Mackinder L."/>
            <person name="Mock T."/>
            <person name="Mueller-Roeber B."/>
            <person name="Pagarete A."/>
            <person name="Parker M."/>
            <person name="Probert I."/>
            <person name="Quesneville H."/>
            <person name="Raines C."/>
            <person name="Rensing S.A."/>
            <person name="Riano-Pachon D.M."/>
            <person name="Richier S."/>
            <person name="Rokitta S."/>
            <person name="Shiraiwa Y."/>
            <person name="Soanes D.M."/>
            <person name="van der Giezen M."/>
            <person name="Wahlund T.M."/>
            <person name="Williams B."/>
            <person name="Wilson W."/>
            <person name="Wolfe G."/>
            <person name="Wurch L.L."/>
        </authorList>
    </citation>
    <scope>NUCLEOTIDE SEQUENCE</scope>
</reference>
<keyword evidence="3" id="KW-1185">Reference proteome</keyword>
<evidence type="ECO:0000313" key="3">
    <source>
        <dbReference type="Proteomes" id="UP000013827"/>
    </source>
</evidence>
<sequence length="249" mass="27226">MQRERSTSSDDDNPTLTPHKRHRGGARPRVVYSKSYKLQVVREALTKDPRARIKPTCHNHPGVGPAQLRKWIKKKDTLEVQARLERQVLKCRDDREYLRTVALTGLETRGGGGGGVSEPQAAPLPSRRAAAAVTPQKLGAHSCMPVALATTAAAPSASAPWHVVQAFPYPMMPSPQLAPVHAPLLAPTRAAWMMPQMAARPTPSDMLEQIIMPYPLHHQLELPDPADEIPLAAAVVEYPFPSQLPAVRA</sequence>
<dbReference type="GeneID" id="17266850"/>
<dbReference type="KEGG" id="ehx:EMIHUDRAFT_444511"/>
<dbReference type="GeneID" id="17272944"/>
<feature type="region of interest" description="Disordered" evidence="1">
    <location>
        <begin position="1"/>
        <end position="29"/>
    </location>
</feature>
<protein>
    <submittedName>
        <fullName evidence="2">Uncharacterized protein</fullName>
    </submittedName>
</protein>
<organism evidence="2 3">
    <name type="scientific">Emiliania huxleyi (strain CCMP1516)</name>
    <dbReference type="NCBI Taxonomy" id="280463"/>
    <lineage>
        <taxon>Eukaryota</taxon>
        <taxon>Haptista</taxon>
        <taxon>Haptophyta</taxon>
        <taxon>Prymnesiophyceae</taxon>
        <taxon>Isochrysidales</taxon>
        <taxon>Noelaerhabdaceae</taxon>
        <taxon>Emiliania</taxon>
    </lineage>
</organism>
<dbReference type="RefSeq" id="XP_005773733.1">
    <property type="nucleotide sequence ID" value="XM_005773676.1"/>
</dbReference>